<dbReference type="EMBL" id="DF847977">
    <property type="protein sequence ID" value="GAT52853.1"/>
    <property type="molecule type" value="Genomic_DNA"/>
</dbReference>
<dbReference type="PANTHER" id="PTHR28161">
    <property type="entry name" value="ATP SYNTHASE SUBUNIT F, MITOCHONDRIAL"/>
    <property type="match status" value="1"/>
</dbReference>
<reference evidence="1" key="1">
    <citation type="submission" date="2014-09" db="EMBL/GenBank/DDBJ databases">
        <title>Genome sequence of the luminous mushroom Mycena chlorophos for searching fungal bioluminescence genes.</title>
        <authorList>
            <person name="Tanaka Y."/>
            <person name="Kasuga D."/>
            <person name="Oba Y."/>
            <person name="Hase S."/>
            <person name="Sato K."/>
            <person name="Oba Y."/>
            <person name="Sakakibara Y."/>
        </authorList>
    </citation>
    <scope>NUCLEOTIDE SEQUENCE</scope>
</reference>
<gene>
    <name evidence="1" type="ORF">MCHLO_09864</name>
</gene>
<accession>A0ABQ0LP41</accession>
<name>A0ABQ0LP41_MYCCL</name>
<protein>
    <submittedName>
        <fullName evidence="1">Uncharacterized protein</fullName>
    </submittedName>
</protein>
<dbReference type="InterPro" id="IPR019727">
    <property type="entry name" value="ATP_synth_F0_fsu_mt_fun"/>
</dbReference>
<dbReference type="Proteomes" id="UP000815677">
    <property type="component" value="Unassembled WGS sequence"/>
</dbReference>
<evidence type="ECO:0000313" key="2">
    <source>
        <dbReference type="Proteomes" id="UP000815677"/>
    </source>
</evidence>
<keyword evidence="2" id="KW-1185">Reference proteome</keyword>
<proteinExistence type="predicted"/>
<sequence length="241" mass="26033">MYASLVRRSMHGLVPPKIATPKLVSGDSAGPLGPLVSFYSKLPKGPAPVKASGIKGRWFRGKNASAKPVLVLIGGLTPQEPRALDAEQALDSVEDTTDPSSLSCTLEYQCHSLRTPSHVRRPRPSFFPFSRYRASRPSAVLTAYVGLVPSPLTADGRRACKASREEAEEPLNAGILVATIHKGTNARRLRRPRAVVVVIPARRNSRHALDNGHAGTVFSLRGAILRPVEESRVFSACRTTT</sequence>
<dbReference type="PANTHER" id="PTHR28161:SF1">
    <property type="entry name" value="ATP SYNTHASE SUBUNIT F, MITOCHONDRIAL"/>
    <property type="match status" value="1"/>
</dbReference>
<evidence type="ECO:0000313" key="1">
    <source>
        <dbReference type="EMBL" id="GAT52853.1"/>
    </source>
</evidence>
<organism evidence="1 2">
    <name type="scientific">Mycena chlorophos</name>
    <name type="common">Agaric fungus</name>
    <name type="synonym">Agaricus chlorophos</name>
    <dbReference type="NCBI Taxonomy" id="658473"/>
    <lineage>
        <taxon>Eukaryota</taxon>
        <taxon>Fungi</taxon>
        <taxon>Dikarya</taxon>
        <taxon>Basidiomycota</taxon>
        <taxon>Agaricomycotina</taxon>
        <taxon>Agaricomycetes</taxon>
        <taxon>Agaricomycetidae</taxon>
        <taxon>Agaricales</taxon>
        <taxon>Marasmiineae</taxon>
        <taxon>Mycenaceae</taxon>
        <taxon>Mycena</taxon>
    </lineage>
</organism>
<dbReference type="Pfam" id="PF10791">
    <property type="entry name" value="F1F0-ATPsyn_F"/>
    <property type="match status" value="1"/>
</dbReference>